<sequence>MQEKILNESARFPASVNNFGAALVHISAGRFRYTQVVGVLKTCRDFPWVDLVREQRQVERWWQSLESHLDLDIAEKFFKIHYRRSYPPSYC</sequence>
<dbReference type="GO" id="GO:0046417">
    <property type="term" value="P:chorismate metabolic process"/>
    <property type="evidence" value="ECO:0007669"/>
    <property type="project" value="InterPro"/>
</dbReference>
<dbReference type="InterPro" id="IPR036263">
    <property type="entry name" value="Chorismate_II_sf"/>
</dbReference>
<gene>
    <name evidence="1" type="primary">tyrA</name>
    <name evidence="1" type="ordered locus">BAnh1_12360</name>
</gene>
<dbReference type="STRING" id="1094489.BAnh1_12360"/>
<dbReference type="eggNOG" id="COG1605">
    <property type="taxonomic scope" value="Bacteria"/>
</dbReference>
<dbReference type="AlphaFoldDB" id="M1N5E0"/>
<protein>
    <submittedName>
        <fullName evidence="1">Chorismate mutase</fullName>
    </submittedName>
</protein>
<evidence type="ECO:0000313" key="2">
    <source>
        <dbReference type="Proteomes" id="UP000011729"/>
    </source>
</evidence>
<dbReference type="KEGG" id="baus:BAnh1_12360"/>
<dbReference type="Proteomes" id="UP000011729">
    <property type="component" value="Chromosome"/>
</dbReference>
<proteinExistence type="predicted"/>
<accession>M1N5E0</accession>
<dbReference type="SUPFAM" id="SSF48600">
    <property type="entry name" value="Chorismate mutase II"/>
    <property type="match status" value="1"/>
</dbReference>
<organism evidence="1 2">
    <name type="scientific">Bartonella australis (strain Aust/NH1)</name>
    <dbReference type="NCBI Taxonomy" id="1094489"/>
    <lineage>
        <taxon>Bacteria</taxon>
        <taxon>Pseudomonadati</taxon>
        <taxon>Pseudomonadota</taxon>
        <taxon>Alphaproteobacteria</taxon>
        <taxon>Hyphomicrobiales</taxon>
        <taxon>Bartonellaceae</taxon>
        <taxon>Bartonella</taxon>
    </lineage>
</organism>
<dbReference type="InterPro" id="IPR036979">
    <property type="entry name" value="CM_dom_sf"/>
</dbReference>
<dbReference type="RefSeq" id="WP_015398607.1">
    <property type="nucleotide sequence ID" value="NC_020300.1"/>
</dbReference>
<dbReference type="PATRIC" id="fig|1094489.3.peg.1507"/>
<reference evidence="1 2" key="1">
    <citation type="journal article" date="2013" name="PLoS Genet.">
        <title>A gene transfer agent and a dynamic repertoire of secretion systems hold the keys to the explosive radiation of the emerging pathogen Bartonella.</title>
        <authorList>
            <person name="Guy L."/>
            <person name="Nystedt B."/>
            <person name="Toft C."/>
            <person name="Zaremba-Niedzwiedzka K."/>
            <person name="Berglund E.C."/>
            <person name="Granberg F."/>
            <person name="Naslund K."/>
            <person name="Eriksson A.S."/>
            <person name="Andersson S.G."/>
        </authorList>
    </citation>
    <scope>NUCLEOTIDE SEQUENCE [LARGE SCALE GENOMIC DNA]</scope>
    <source>
        <strain evidence="1 2">Aust/NH1</strain>
    </source>
</reference>
<dbReference type="HOGENOM" id="CLU_131518_0_1_5"/>
<keyword evidence="2" id="KW-1185">Reference proteome</keyword>
<dbReference type="Gene3D" id="1.20.59.10">
    <property type="entry name" value="Chorismate mutase"/>
    <property type="match status" value="1"/>
</dbReference>
<dbReference type="EMBL" id="CP003123">
    <property type="protein sequence ID" value="AGF75104.1"/>
    <property type="molecule type" value="Genomic_DNA"/>
</dbReference>
<evidence type="ECO:0000313" key="1">
    <source>
        <dbReference type="EMBL" id="AGF75104.1"/>
    </source>
</evidence>
<name>M1N5E0_BARAA</name>